<name>A0A8S1HTK0_9PELO</name>
<comment type="caution">
    <text evidence="2">The sequence shown here is derived from an EMBL/GenBank/DDBJ whole genome shotgun (WGS) entry which is preliminary data.</text>
</comment>
<feature type="region of interest" description="Disordered" evidence="1">
    <location>
        <begin position="57"/>
        <end position="112"/>
    </location>
</feature>
<evidence type="ECO:0000313" key="2">
    <source>
        <dbReference type="EMBL" id="CAD6200023.1"/>
    </source>
</evidence>
<accession>A0A8S1HTK0</accession>
<sequence length="112" mass="12596">MNDLEMLFEDAEELALKGKASISRGLITPPPGTAGSTLLFFPAPRRMLLIAHDPFRWRRRVPPQGQGEDEEVEDDEEEEEVARAPVPDESDSQEEEMEPVRAAPRAVYLGQH</sequence>
<feature type="compositionally biased region" description="Acidic residues" evidence="1">
    <location>
        <begin position="88"/>
        <end position="97"/>
    </location>
</feature>
<reference evidence="2" key="1">
    <citation type="submission" date="2020-10" db="EMBL/GenBank/DDBJ databases">
        <authorList>
            <person name="Kikuchi T."/>
        </authorList>
    </citation>
    <scope>NUCLEOTIDE SEQUENCE</scope>
    <source>
        <strain evidence="2">NKZ352</strain>
    </source>
</reference>
<gene>
    <name evidence="2" type="ORF">CAUJ_LOCUS15922</name>
</gene>
<organism evidence="2 3">
    <name type="scientific">Caenorhabditis auriculariae</name>
    <dbReference type="NCBI Taxonomy" id="2777116"/>
    <lineage>
        <taxon>Eukaryota</taxon>
        <taxon>Metazoa</taxon>
        <taxon>Ecdysozoa</taxon>
        <taxon>Nematoda</taxon>
        <taxon>Chromadorea</taxon>
        <taxon>Rhabditida</taxon>
        <taxon>Rhabditina</taxon>
        <taxon>Rhabditomorpha</taxon>
        <taxon>Rhabditoidea</taxon>
        <taxon>Rhabditidae</taxon>
        <taxon>Peloderinae</taxon>
        <taxon>Caenorhabditis</taxon>
    </lineage>
</organism>
<feature type="compositionally biased region" description="Acidic residues" evidence="1">
    <location>
        <begin position="67"/>
        <end position="80"/>
    </location>
</feature>
<proteinExistence type="predicted"/>
<protein>
    <submittedName>
        <fullName evidence="2">Uncharacterized protein</fullName>
    </submittedName>
</protein>
<dbReference type="AlphaFoldDB" id="A0A8S1HTK0"/>
<dbReference type="Proteomes" id="UP000835052">
    <property type="component" value="Unassembled WGS sequence"/>
</dbReference>
<keyword evidence="3" id="KW-1185">Reference proteome</keyword>
<evidence type="ECO:0000256" key="1">
    <source>
        <dbReference type="SAM" id="MobiDB-lite"/>
    </source>
</evidence>
<evidence type="ECO:0000313" key="3">
    <source>
        <dbReference type="Proteomes" id="UP000835052"/>
    </source>
</evidence>
<dbReference type="EMBL" id="CAJGYM010000227">
    <property type="protein sequence ID" value="CAD6200023.1"/>
    <property type="molecule type" value="Genomic_DNA"/>
</dbReference>